<organism evidence="3 4">
    <name type="scientific">Rhodobacter viridis</name>
    <dbReference type="NCBI Taxonomy" id="1054202"/>
    <lineage>
        <taxon>Bacteria</taxon>
        <taxon>Pseudomonadati</taxon>
        <taxon>Pseudomonadota</taxon>
        <taxon>Alphaproteobacteria</taxon>
        <taxon>Rhodobacterales</taxon>
        <taxon>Rhodobacter group</taxon>
        <taxon>Rhodobacter</taxon>
    </lineage>
</organism>
<keyword evidence="1" id="KW-0732">Signal</keyword>
<dbReference type="EMBL" id="QJTK01000018">
    <property type="protein sequence ID" value="PYF07408.1"/>
    <property type="molecule type" value="Genomic_DNA"/>
</dbReference>
<dbReference type="OrthoDB" id="7856745at2"/>
<dbReference type="AlphaFoldDB" id="A0A318TWL4"/>
<gene>
    <name evidence="3" type="ORF">C8J30_1187</name>
</gene>
<evidence type="ECO:0000256" key="1">
    <source>
        <dbReference type="SAM" id="SignalP"/>
    </source>
</evidence>
<evidence type="ECO:0000259" key="2">
    <source>
        <dbReference type="Pfam" id="PF03413"/>
    </source>
</evidence>
<dbReference type="Gene3D" id="3.10.450.40">
    <property type="match status" value="1"/>
</dbReference>
<protein>
    <submittedName>
        <fullName evidence="3">Peptidase YpeB-like protein</fullName>
    </submittedName>
</protein>
<feature type="signal peptide" evidence="1">
    <location>
        <begin position="1"/>
        <end position="18"/>
    </location>
</feature>
<dbReference type="RefSeq" id="WP_110806884.1">
    <property type="nucleotide sequence ID" value="NZ_QJTK01000018.1"/>
</dbReference>
<proteinExistence type="predicted"/>
<feature type="chain" id="PRO_5016305679" evidence="1">
    <location>
        <begin position="19"/>
        <end position="102"/>
    </location>
</feature>
<reference evidence="3 4" key="1">
    <citation type="submission" date="2018-06" db="EMBL/GenBank/DDBJ databases">
        <title>Genomic Encyclopedia of Type Strains, Phase III (KMG-III): the genomes of soil and plant-associated and newly described type strains.</title>
        <authorList>
            <person name="Whitman W."/>
        </authorList>
    </citation>
    <scope>NUCLEOTIDE SEQUENCE [LARGE SCALE GENOMIC DNA]</scope>
    <source>
        <strain evidence="3 4">JA737</strain>
    </source>
</reference>
<dbReference type="InterPro" id="IPR025711">
    <property type="entry name" value="PepSY"/>
</dbReference>
<comment type="caution">
    <text evidence="3">The sequence shown here is derived from an EMBL/GenBank/DDBJ whole genome shotgun (WGS) entry which is preliminary data.</text>
</comment>
<dbReference type="Pfam" id="PF03413">
    <property type="entry name" value="PepSY"/>
    <property type="match status" value="1"/>
</dbReference>
<feature type="domain" description="PepSY" evidence="2">
    <location>
        <begin position="46"/>
        <end position="93"/>
    </location>
</feature>
<accession>A0A318TWL4</accession>
<evidence type="ECO:0000313" key="4">
    <source>
        <dbReference type="Proteomes" id="UP000247727"/>
    </source>
</evidence>
<evidence type="ECO:0000313" key="3">
    <source>
        <dbReference type="EMBL" id="PYF07408.1"/>
    </source>
</evidence>
<keyword evidence="4" id="KW-1185">Reference proteome</keyword>
<dbReference type="Proteomes" id="UP000247727">
    <property type="component" value="Unassembled WGS sequence"/>
</dbReference>
<name>A0A318TWL4_9RHOB</name>
<sequence>MILRSALFLLLLTVPGLAEDDHDRAHSALAQGAILPLSAILPGLQTQFGARLLSVELDEEGPRFVYEFELITPRGQIVDVNVDAATGAVIGAETGGHDGDGD</sequence>